<dbReference type="Pfam" id="PF00226">
    <property type="entry name" value="DnaJ"/>
    <property type="match status" value="1"/>
</dbReference>
<protein>
    <recommendedName>
        <fullName evidence="6">Tetratricopeptide repeat and J domain-containing co-chaperone DNJ1</fullName>
    </recommendedName>
</protein>
<name>A0A0A1TPI8_9HYPO</name>
<dbReference type="Proteomes" id="UP000039046">
    <property type="component" value="Unassembled WGS sequence"/>
</dbReference>
<dbReference type="InterPro" id="IPR019734">
    <property type="entry name" value="TPR_rpt"/>
</dbReference>
<reference evidence="11 12" key="1">
    <citation type="journal article" date="2015" name="Genome Announc.">
        <title>Draft Genome Sequence and Gene Annotation of the Entomopathogenic Fungus Verticillium hemipterigenum.</title>
        <authorList>
            <person name="Horn F."/>
            <person name="Habel A."/>
            <person name="Scharf D.H."/>
            <person name="Dworschak J."/>
            <person name="Brakhage A.A."/>
            <person name="Guthke R."/>
            <person name="Hertweck C."/>
            <person name="Linde J."/>
        </authorList>
    </citation>
    <scope>NUCLEOTIDE SEQUENCE [LARGE SCALE GENOMIC DNA]</scope>
</reference>
<dbReference type="CDD" id="cd06257">
    <property type="entry name" value="DnaJ"/>
    <property type="match status" value="1"/>
</dbReference>
<dbReference type="STRING" id="1531966.A0A0A1TPI8"/>
<gene>
    <name evidence="11" type="ORF">VHEMI09018</name>
</gene>
<evidence type="ECO:0000256" key="8">
    <source>
        <dbReference type="SAM" id="MobiDB-lite"/>
    </source>
</evidence>
<dbReference type="GO" id="GO:0005788">
    <property type="term" value="C:endoplasmic reticulum lumen"/>
    <property type="evidence" value="ECO:0007669"/>
    <property type="project" value="UniProtKB-SubCell"/>
</dbReference>
<evidence type="ECO:0000313" key="12">
    <source>
        <dbReference type="Proteomes" id="UP000039046"/>
    </source>
</evidence>
<accession>A0A0A1TPI8</accession>
<dbReference type="PANTHER" id="PTHR44140">
    <property type="entry name" value="LD25575P"/>
    <property type="match status" value="1"/>
</dbReference>
<dbReference type="HOGENOM" id="CLU_015935_0_1_1"/>
<dbReference type="GO" id="GO:0034975">
    <property type="term" value="P:protein folding in endoplasmic reticulum"/>
    <property type="evidence" value="ECO:0007669"/>
    <property type="project" value="TreeGrafter"/>
</dbReference>
<dbReference type="InterPro" id="IPR011990">
    <property type="entry name" value="TPR-like_helical_dom_sf"/>
</dbReference>
<keyword evidence="5" id="KW-0256">Endoplasmic reticulum</keyword>
<sequence length="526" mass="56846">MRFPLSNLAVTAGIFASTAAGLTAQDIPSDTPVSVLLTSAQTHLAQGQTSDALVYYDAAIAKDPNNYLTLFKRATAYLSIGRSSQATDDFNKVLALKPGFEGAHVQLAKIKLKTADWKGAREQYVAANKAEDSEELVQLAEAEAGAAAAREAVEAQQWEECVTKAGVAILAAPRAVELRELRSRCRFERGEIEEGMGDLQHVLHLKPGDTTPHVVISATSFYALGDFENGLAQIRKCLHSDPDSKVCKALHKQEKAFHKKFGRAEGQLKKGQSTTAGRTIVGTSEEAGLLAIAKEQFDALVKDGMMPTHASSRLHSILTEMACQAYTESSHKNTAQYCDETLTLNPNSFWGLLHKGKALLKQDEFEAAIQTLNQAAEARPDKRDKVNPVLQKAQIALKRSKTKDYYKVLGVASDADERQIKSAYRKASKIHHPDKAAKQGISKEDAEKKMASINEAYEVLSNPELRARFDNGDDPNSQEQGSPFQGSPFGGGGHPFMFQQGGGGGGQQFKFHFGGGGGGGGHPFGF</sequence>
<dbReference type="InterPro" id="IPR036869">
    <property type="entry name" value="J_dom_sf"/>
</dbReference>
<feature type="chain" id="PRO_5001990250" description="Tetratricopeptide repeat and J domain-containing co-chaperone DNJ1" evidence="9">
    <location>
        <begin position="25"/>
        <end position="526"/>
    </location>
</feature>
<evidence type="ECO:0000256" key="5">
    <source>
        <dbReference type="ARBA" id="ARBA00022824"/>
    </source>
</evidence>
<dbReference type="PROSITE" id="PS50076">
    <property type="entry name" value="DNAJ_2"/>
    <property type="match status" value="1"/>
</dbReference>
<dbReference type="FunFam" id="1.25.40.10:FF:000224">
    <property type="entry name" value="DnaJ and TPR domain protein"/>
    <property type="match status" value="1"/>
</dbReference>
<dbReference type="SMART" id="SM00028">
    <property type="entry name" value="TPR"/>
    <property type="match status" value="5"/>
</dbReference>
<dbReference type="Gene3D" id="1.25.40.10">
    <property type="entry name" value="Tetratricopeptide repeat domain"/>
    <property type="match status" value="1"/>
</dbReference>
<feature type="region of interest" description="Disordered" evidence="8">
    <location>
        <begin position="466"/>
        <end position="526"/>
    </location>
</feature>
<feature type="repeat" description="TPR" evidence="7">
    <location>
        <begin position="67"/>
        <end position="100"/>
    </location>
</feature>
<feature type="compositionally biased region" description="Gly residues" evidence="8">
    <location>
        <begin position="488"/>
        <end position="526"/>
    </location>
</feature>
<dbReference type="OrthoDB" id="1726119at2759"/>
<evidence type="ECO:0000256" key="2">
    <source>
        <dbReference type="ARBA" id="ARBA00022729"/>
    </source>
</evidence>
<evidence type="ECO:0000256" key="1">
    <source>
        <dbReference type="ARBA" id="ARBA00004319"/>
    </source>
</evidence>
<keyword evidence="3" id="KW-0677">Repeat</keyword>
<feature type="repeat" description="TPR" evidence="7">
    <location>
        <begin position="349"/>
        <end position="382"/>
    </location>
</feature>
<proteinExistence type="predicted"/>
<dbReference type="PROSITE" id="PS50005">
    <property type="entry name" value="TPR"/>
    <property type="match status" value="3"/>
</dbReference>
<dbReference type="Pfam" id="PF13432">
    <property type="entry name" value="TPR_16"/>
    <property type="match status" value="1"/>
</dbReference>
<dbReference type="EMBL" id="CDHN01000005">
    <property type="protein sequence ID" value="CEJ93428.1"/>
    <property type="molecule type" value="Genomic_DNA"/>
</dbReference>
<dbReference type="PRINTS" id="PR00625">
    <property type="entry name" value="JDOMAIN"/>
</dbReference>
<keyword evidence="4 7" id="KW-0802">TPR repeat</keyword>
<feature type="region of interest" description="Disordered" evidence="8">
    <location>
        <begin position="425"/>
        <end position="447"/>
    </location>
</feature>
<dbReference type="SUPFAM" id="SSF46565">
    <property type="entry name" value="Chaperone J-domain"/>
    <property type="match status" value="1"/>
</dbReference>
<feature type="domain" description="J" evidence="10">
    <location>
        <begin position="404"/>
        <end position="473"/>
    </location>
</feature>
<evidence type="ECO:0000259" key="10">
    <source>
        <dbReference type="PROSITE" id="PS50076"/>
    </source>
</evidence>
<dbReference type="AlphaFoldDB" id="A0A0A1TPI8"/>
<evidence type="ECO:0000256" key="3">
    <source>
        <dbReference type="ARBA" id="ARBA00022737"/>
    </source>
</evidence>
<feature type="repeat" description="TPR" evidence="7">
    <location>
        <begin position="33"/>
        <end position="66"/>
    </location>
</feature>
<evidence type="ECO:0000313" key="11">
    <source>
        <dbReference type="EMBL" id="CEJ93428.1"/>
    </source>
</evidence>
<dbReference type="InterPro" id="IPR051727">
    <property type="entry name" value="DnaJ_C3_Co-chaperones"/>
</dbReference>
<feature type="compositionally biased region" description="Basic and acidic residues" evidence="8">
    <location>
        <begin position="431"/>
        <end position="447"/>
    </location>
</feature>
<dbReference type="Pfam" id="PF13181">
    <property type="entry name" value="TPR_8"/>
    <property type="match status" value="1"/>
</dbReference>
<keyword evidence="12" id="KW-1185">Reference proteome</keyword>
<dbReference type="InterPro" id="IPR001623">
    <property type="entry name" value="DnaJ_domain"/>
</dbReference>
<feature type="signal peptide" evidence="9">
    <location>
        <begin position="1"/>
        <end position="24"/>
    </location>
</feature>
<evidence type="ECO:0000256" key="9">
    <source>
        <dbReference type="SAM" id="SignalP"/>
    </source>
</evidence>
<evidence type="ECO:0000256" key="7">
    <source>
        <dbReference type="PROSITE-ProRule" id="PRU00339"/>
    </source>
</evidence>
<dbReference type="SMART" id="SM00271">
    <property type="entry name" value="DnaJ"/>
    <property type="match status" value="1"/>
</dbReference>
<dbReference type="GO" id="GO:0051087">
    <property type="term" value="F:protein-folding chaperone binding"/>
    <property type="evidence" value="ECO:0007669"/>
    <property type="project" value="TreeGrafter"/>
</dbReference>
<evidence type="ECO:0000256" key="4">
    <source>
        <dbReference type="ARBA" id="ARBA00022803"/>
    </source>
</evidence>
<organism evidence="11 12">
    <name type="scientific">[Torrubiella] hemipterigena</name>
    <dbReference type="NCBI Taxonomy" id="1531966"/>
    <lineage>
        <taxon>Eukaryota</taxon>
        <taxon>Fungi</taxon>
        <taxon>Dikarya</taxon>
        <taxon>Ascomycota</taxon>
        <taxon>Pezizomycotina</taxon>
        <taxon>Sordariomycetes</taxon>
        <taxon>Hypocreomycetidae</taxon>
        <taxon>Hypocreales</taxon>
        <taxon>Clavicipitaceae</taxon>
        <taxon>Clavicipitaceae incertae sedis</taxon>
        <taxon>'Torrubiella' clade</taxon>
    </lineage>
</organism>
<comment type="subcellular location">
    <subcellularLocation>
        <location evidence="1">Endoplasmic reticulum lumen</location>
    </subcellularLocation>
</comment>
<dbReference type="FunFam" id="1.10.287.110:FF:000083">
    <property type="entry name" value="DnaJ and TPR domain protein"/>
    <property type="match status" value="1"/>
</dbReference>
<dbReference type="GO" id="GO:0051787">
    <property type="term" value="F:misfolded protein binding"/>
    <property type="evidence" value="ECO:0007669"/>
    <property type="project" value="TreeGrafter"/>
</dbReference>
<evidence type="ECO:0000256" key="6">
    <source>
        <dbReference type="ARBA" id="ARBA00073740"/>
    </source>
</evidence>
<dbReference type="PANTHER" id="PTHR44140:SF2">
    <property type="entry name" value="LD25575P"/>
    <property type="match status" value="1"/>
</dbReference>
<keyword evidence="2 9" id="KW-0732">Signal</keyword>
<dbReference type="SUPFAM" id="SSF48452">
    <property type="entry name" value="TPR-like"/>
    <property type="match status" value="1"/>
</dbReference>
<dbReference type="Gene3D" id="1.10.287.110">
    <property type="entry name" value="DnaJ domain"/>
    <property type="match status" value="1"/>
</dbReference>